<comment type="similarity">
    <text evidence="2">Belongs to the methyltransferase superfamily.</text>
</comment>
<dbReference type="EC" id="2.1.1.-" evidence="2"/>
<dbReference type="Proteomes" id="UP000006727">
    <property type="component" value="Chromosome 18"/>
</dbReference>
<evidence type="ECO:0000313" key="5">
    <source>
        <dbReference type="Proteomes" id="UP000006727"/>
    </source>
</evidence>
<name>A0A2K1J1J0_PHYPA</name>
<keyword evidence="2" id="KW-0808">Transferase</keyword>
<reference evidence="4" key="3">
    <citation type="submission" date="2020-12" db="UniProtKB">
        <authorList>
            <consortium name="EnsemblPlants"/>
        </authorList>
    </citation>
    <scope>IDENTIFICATION</scope>
</reference>
<keyword evidence="5" id="KW-1185">Reference proteome</keyword>
<evidence type="ECO:0000313" key="4">
    <source>
        <dbReference type="EnsemblPlants" id="Pp3c18_18660V3.1"/>
    </source>
</evidence>
<dbReference type="InParanoid" id="A0A2K1J1J0"/>
<dbReference type="InterPro" id="IPR004159">
    <property type="entry name" value="Put_SAM_MeTrfase"/>
</dbReference>
<evidence type="ECO:0000256" key="1">
    <source>
        <dbReference type="ARBA" id="ARBA00022603"/>
    </source>
</evidence>
<reference evidence="3 5" key="2">
    <citation type="journal article" date="2018" name="Plant J.">
        <title>The Physcomitrella patens chromosome-scale assembly reveals moss genome structure and evolution.</title>
        <authorList>
            <person name="Lang D."/>
            <person name="Ullrich K.K."/>
            <person name="Murat F."/>
            <person name="Fuchs J."/>
            <person name="Jenkins J."/>
            <person name="Haas F.B."/>
            <person name="Piednoel M."/>
            <person name="Gundlach H."/>
            <person name="Van Bel M."/>
            <person name="Meyberg R."/>
            <person name="Vives C."/>
            <person name="Morata J."/>
            <person name="Symeonidi A."/>
            <person name="Hiss M."/>
            <person name="Muchero W."/>
            <person name="Kamisugi Y."/>
            <person name="Saleh O."/>
            <person name="Blanc G."/>
            <person name="Decker E.L."/>
            <person name="van Gessel N."/>
            <person name="Grimwood J."/>
            <person name="Hayes R.D."/>
            <person name="Graham S.W."/>
            <person name="Gunter L.E."/>
            <person name="McDaniel S.F."/>
            <person name="Hoernstein S.N.W."/>
            <person name="Larsson A."/>
            <person name="Li F.W."/>
            <person name="Perroud P.F."/>
            <person name="Phillips J."/>
            <person name="Ranjan P."/>
            <person name="Rokshar D.S."/>
            <person name="Rothfels C.J."/>
            <person name="Schneider L."/>
            <person name="Shu S."/>
            <person name="Stevenson D.W."/>
            <person name="Thummler F."/>
            <person name="Tillich M."/>
            <person name="Villarreal Aguilar J.C."/>
            <person name="Widiez T."/>
            <person name="Wong G.K."/>
            <person name="Wymore A."/>
            <person name="Zhang Y."/>
            <person name="Zimmer A.D."/>
            <person name="Quatrano R.S."/>
            <person name="Mayer K.F.X."/>
            <person name="Goodstein D."/>
            <person name="Casacuberta J.M."/>
            <person name="Vandepoele K."/>
            <person name="Reski R."/>
            <person name="Cuming A.C."/>
            <person name="Tuskan G.A."/>
            <person name="Maumus F."/>
            <person name="Salse J."/>
            <person name="Schmutz J."/>
            <person name="Rensing S.A."/>
        </authorList>
    </citation>
    <scope>NUCLEOTIDE SEQUENCE [LARGE SCALE GENOMIC DNA]</scope>
    <source>
        <strain evidence="4 5">cv. Gransden 2004</strain>
    </source>
</reference>
<keyword evidence="2" id="KW-0735">Signal-anchor</keyword>
<reference evidence="3 5" key="1">
    <citation type="journal article" date="2008" name="Science">
        <title>The Physcomitrella genome reveals evolutionary insights into the conquest of land by plants.</title>
        <authorList>
            <person name="Rensing S."/>
            <person name="Lang D."/>
            <person name="Zimmer A."/>
            <person name="Terry A."/>
            <person name="Salamov A."/>
            <person name="Shapiro H."/>
            <person name="Nishiyama T."/>
            <person name="Perroud P.-F."/>
            <person name="Lindquist E."/>
            <person name="Kamisugi Y."/>
            <person name="Tanahashi T."/>
            <person name="Sakakibara K."/>
            <person name="Fujita T."/>
            <person name="Oishi K."/>
            <person name="Shin-I T."/>
            <person name="Kuroki Y."/>
            <person name="Toyoda A."/>
            <person name="Suzuki Y."/>
            <person name="Hashimoto A."/>
            <person name="Yamaguchi K."/>
            <person name="Sugano A."/>
            <person name="Kohara Y."/>
            <person name="Fujiyama A."/>
            <person name="Anterola A."/>
            <person name="Aoki S."/>
            <person name="Ashton N."/>
            <person name="Barbazuk W.B."/>
            <person name="Barker E."/>
            <person name="Bennetzen J."/>
            <person name="Bezanilla M."/>
            <person name="Blankenship R."/>
            <person name="Cho S.H."/>
            <person name="Dutcher S."/>
            <person name="Estelle M."/>
            <person name="Fawcett J.A."/>
            <person name="Gundlach H."/>
            <person name="Hanada K."/>
            <person name="Heyl A."/>
            <person name="Hicks K.A."/>
            <person name="Hugh J."/>
            <person name="Lohr M."/>
            <person name="Mayer K."/>
            <person name="Melkozernov A."/>
            <person name="Murata T."/>
            <person name="Nelson D."/>
            <person name="Pils B."/>
            <person name="Prigge M."/>
            <person name="Reiss B."/>
            <person name="Renner T."/>
            <person name="Rombauts S."/>
            <person name="Rushton P."/>
            <person name="Sanderfoot A."/>
            <person name="Schween G."/>
            <person name="Shiu S.-H."/>
            <person name="Stueber K."/>
            <person name="Theodoulou F.L."/>
            <person name="Tu H."/>
            <person name="Van de Peer Y."/>
            <person name="Verrier P.J."/>
            <person name="Waters E."/>
            <person name="Wood A."/>
            <person name="Yang L."/>
            <person name="Cove D."/>
            <person name="Cuming A."/>
            <person name="Hasebe M."/>
            <person name="Lucas S."/>
            <person name="Mishler D.B."/>
            <person name="Reski R."/>
            <person name="Grigoriev I."/>
            <person name="Quatrano R.S."/>
            <person name="Boore J.L."/>
        </authorList>
    </citation>
    <scope>NUCLEOTIDE SEQUENCE [LARGE SCALE GENOMIC DNA]</scope>
    <source>
        <strain evidence="4 5">cv. Gransden 2004</strain>
    </source>
</reference>
<dbReference type="Gramene" id="Pp3c18_18660V3.1">
    <property type="protein sequence ID" value="Pp3c18_18660V3.1"/>
    <property type="gene ID" value="Pp3c18_18660"/>
</dbReference>
<proteinExistence type="inferred from homology"/>
<dbReference type="EMBL" id="ABEU02000018">
    <property type="protein sequence ID" value="PNR35394.1"/>
    <property type="molecule type" value="Genomic_DNA"/>
</dbReference>
<gene>
    <name evidence="3" type="ORF">PHYPA_023294</name>
</gene>
<keyword evidence="2" id="KW-0812">Transmembrane</keyword>
<dbReference type="EnsemblPlants" id="Pp3c18_18660V3.1">
    <property type="protein sequence ID" value="Pp3c18_18660V3.1"/>
    <property type="gene ID" value="Pp3c18_18660"/>
</dbReference>
<dbReference type="GO" id="GO:0016020">
    <property type="term" value="C:membrane"/>
    <property type="evidence" value="ECO:0007669"/>
    <property type="project" value="UniProtKB-SubCell"/>
</dbReference>
<keyword evidence="1 2" id="KW-0489">Methyltransferase</keyword>
<dbReference type="GO" id="GO:0008168">
    <property type="term" value="F:methyltransferase activity"/>
    <property type="evidence" value="ECO:0007669"/>
    <property type="project" value="UniProtKB-UniRule"/>
</dbReference>
<dbReference type="PANTHER" id="PTHR10108:SF1058">
    <property type="entry name" value="METHYLTRANSFERASE PMT18-RELATED"/>
    <property type="match status" value="1"/>
</dbReference>
<keyword evidence="2" id="KW-0325">Glycoprotein</keyword>
<sequence length="181" mass="20017">MNSCDSVMQASVHTSAARLKTLTLPGEKPSFLVRLLHVLFTRRYRKMKTSISSPLPGVRDTKEVAGGTLSKWPATLTSVPPRIASGSVPRMTAESFRDDALLWAKRVNYYKAQLITPLASGRYWNIIDIGAALGGFAAALVNDPVWVMNTFPCDIEDILLEVDRIMRTEGAIIIRDELDVL</sequence>
<evidence type="ECO:0000256" key="2">
    <source>
        <dbReference type="RuleBase" id="RU366043"/>
    </source>
</evidence>
<dbReference type="GO" id="GO:0032259">
    <property type="term" value="P:methylation"/>
    <property type="evidence" value="ECO:0007669"/>
    <property type="project" value="UniProtKB-KW"/>
</dbReference>
<dbReference type="Pfam" id="PF03141">
    <property type="entry name" value="Methyltransf_29"/>
    <property type="match status" value="2"/>
</dbReference>
<comment type="subcellular location">
    <subcellularLocation>
        <location evidence="2">Membrane</location>
        <topology evidence="2">Single-pass type II membrane protein</topology>
    </subcellularLocation>
</comment>
<dbReference type="AlphaFoldDB" id="A0A2K1J1J0"/>
<protein>
    <recommendedName>
        <fullName evidence="2">Methyltransferase</fullName>
        <ecNumber evidence="2">2.1.1.-</ecNumber>
    </recommendedName>
</protein>
<dbReference type="PANTHER" id="PTHR10108">
    <property type="entry name" value="SAM-DEPENDENT METHYLTRANSFERASE"/>
    <property type="match status" value="1"/>
</dbReference>
<organism evidence="3">
    <name type="scientific">Physcomitrium patens</name>
    <name type="common">Spreading-leaved earth moss</name>
    <name type="synonym">Physcomitrella patens</name>
    <dbReference type="NCBI Taxonomy" id="3218"/>
    <lineage>
        <taxon>Eukaryota</taxon>
        <taxon>Viridiplantae</taxon>
        <taxon>Streptophyta</taxon>
        <taxon>Embryophyta</taxon>
        <taxon>Bryophyta</taxon>
        <taxon>Bryophytina</taxon>
        <taxon>Bryopsida</taxon>
        <taxon>Funariidae</taxon>
        <taxon>Funariales</taxon>
        <taxon>Funariaceae</taxon>
        <taxon>Physcomitrium</taxon>
    </lineage>
</organism>
<accession>A0A2K1J1J0</accession>
<evidence type="ECO:0000313" key="3">
    <source>
        <dbReference type="EMBL" id="PNR35394.1"/>
    </source>
</evidence>